<evidence type="ECO:0008006" key="4">
    <source>
        <dbReference type="Google" id="ProtNLM"/>
    </source>
</evidence>
<keyword evidence="3" id="KW-1185">Reference proteome</keyword>
<dbReference type="Proteomes" id="UP000763557">
    <property type="component" value="Unassembled WGS sequence"/>
</dbReference>
<feature type="region of interest" description="Disordered" evidence="1">
    <location>
        <begin position="1"/>
        <end position="26"/>
    </location>
</feature>
<sequence length="402" mass="43505">MGSREWDHHVHESGPAQPSIPDKAATPGAGLVELQRQAGNAAVCRLLGVQRQPLTSTAQPSGSELNLQLQQKMGQQPPDFHGAVQVLDQMNDGDRDAEIRAISPTLHVELFKAALRAFLMTPPPHRVTDTIHAINGAASRQARIEYFREVVGASDWRRAALTLNGFSNPDILEMYTNPRLPVPTLTGIRDAAVQFMAGWNSRVVDPIHDLLQAVTADAMGAAVGSQATWVPSRPGSGDTFDAWASAASESAAPTITPTMTINCWEMVLLVAYRAGTLSWRWIHETYVASGAALGGTSWFDYLARRLTPRTRQPYNAGNPGGPAPARGDIVLWNGVDHVGLAMGGRDGAGRVKVYSFWPPPQKDSIRGTMDGIKETTVEQLTQYIEANLSPPPTRVEFGPGPW</sequence>
<protein>
    <recommendedName>
        <fullName evidence="4">CHAP domain-containing protein</fullName>
    </recommendedName>
</protein>
<evidence type="ECO:0000256" key="1">
    <source>
        <dbReference type="SAM" id="MobiDB-lite"/>
    </source>
</evidence>
<proteinExistence type="predicted"/>
<comment type="caution">
    <text evidence="2">The sequence shown here is derived from an EMBL/GenBank/DDBJ whole genome shotgun (WGS) entry which is preliminary data.</text>
</comment>
<evidence type="ECO:0000313" key="2">
    <source>
        <dbReference type="EMBL" id="NRN68753.1"/>
    </source>
</evidence>
<feature type="compositionally biased region" description="Basic and acidic residues" evidence="1">
    <location>
        <begin position="1"/>
        <end position="12"/>
    </location>
</feature>
<gene>
    <name evidence="2" type="ORF">GC106_60000</name>
</gene>
<dbReference type="RefSeq" id="WP_173138251.1">
    <property type="nucleotide sequence ID" value="NZ_CBCSGW010000117.1"/>
</dbReference>
<organism evidence="2 3">
    <name type="scientific">Kibdelosporangium persicum</name>
    <dbReference type="NCBI Taxonomy" id="2698649"/>
    <lineage>
        <taxon>Bacteria</taxon>
        <taxon>Bacillati</taxon>
        <taxon>Actinomycetota</taxon>
        <taxon>Actinomycetes</taxon>
        <taxon>Pseudonocardiales</taxon>
        <taxon>Pseudonocardiaceae</taxon>
        <taxon>Kibdelosporangium</taxon>
    </lineage>
</organism>
<evidence type="ECO:0000313" key="3">
    <source>
        <dbReference type="Proteomes" id="UP000763557"/>
    </source>
</evidence>
<reference evidence="2 3" key="1">
    <citation type="submission" date="2020-01" db="EMBL/GenBank/DDBJ databases">
        <title>Kibdelosporangium persica a novel Actinomycetes from a hot desert in Iran.</title>
        <authorList>
            <person name="Safaei N."/>
            <person name="Zaburannyi N."/>
            <person name="Mueller R."/>
            <person name="Wink J."/>
        </authorList>
    </citation>
    <scope>NUCLEOTIDE SEQUENCE [LARGE SCALE GENOMIC DNA]</scope>
    <source>
        <strain evidence="2 3">4NS15</strain>
    </source>
</reference>
<name>A0ABX2FBJ2_9PSEU</name>
<accession>A0ABX2FBJ2</accession>
<dbReference type="EMBL" id="JAAATY010000022">
    <property type="protein sequence ID" value="NRN68753.1"/>
    <property type="molecule type" value="Genomic_DNA"/>
</dbReference>